<comment type="similarity">
    <text evidence="2">Belongs to the SNAPC3/SRD2 family.</text>
</comment>
<dbReference type="GO" id="GO:0001046">
    <property type="term" value="F:core promoter sequence-specific DNA binding"/>
    <property type="evidence" value="ECO:0007669"/>
    <property type="project" value="TreeGrafter"/>
</dbReference>
<evidence type="ECO:0000256" key="4">
    <source>
        <dbReference type="ARBA" id="ARBA00023125"/>
    </source>
</evidence>
<feature type="region of interest" description="Disordered" evidence="7">
    <location>
        <begin position="1"/>
        <end position="38"/>
    </location>
</feature>
<sequence length="415" mass="48090">MSKQRANSKKPRANDGKGRIRSTTQAASSLPPQASSLPEHIAQDCPLLDVRVFRRTWQQCLARERDLINRTLELDTSESDPFLDATDLKITTNYDIIEAAIVKELERTEESDKKFNSTPPEVNNTIDFTNIPTVMSINTGGSSLKSLSDVNKLLNSNLISKKEPNYITPSMMYSNVVRDPQTGQALRGDIPSDELVIKVALFHPETNTKTQEFLVRASQKLTELRDVLYCLSDHTLDGPDTRSGYFFIENRFYSDMRDAGNLDYSKQLIEWMNDEKLKIYKKNVGGVRSGLQNVPSESKRMEEASFYDLQLRLHERYVYCHQGNCMHYIVFTEMRLVNDLDNDNAFAYPIRTFQAKIRRRKCGVCDIYPSQWVTYKDKYTADEPSFFCDTCYRKLHYDDEGKLLYSYEVFRYYHE</sequence>
<organism evidence="8 9">
    <name type="scientific">Acrasis kona</name>
    <dbReference type="NCBI Taxonomy" id="1008807"/>
    <lineage>
        <taxon>Eukaryota</taxon>
        <taxon>Discoba</taxon>
        <taxon>Heterolobosea</taxon>
        <taxon>Tetramitia</taxon>
        <taxon>Eutetramitia</taxon>
        <taxon>Acrasidae</taxon>
        <taxon>Acrasis</taxon>
    </lineage>
</organism>
<keyword evidence="5" id="KW-0804">Transcription</keyword>
<evidence type="ECO:0000256" key="2">
    <source>
        <dbReference type="ARBA" id="ARBA00010410"/>
    </source>
</evidence>
<dbReference type="PANTHER" id="PTHR13421">
    <property type="entry name" value="SNRNA-ACTIVATING PROTEIN COMPLEX SUBUNIT 3"/>
    <property type="match status" value="1"/>
</dbReference>
<keyword evidence="6" id="KW-0539">Nucleus</keyword>
<evidence type="ECO:0000256" key="6">
    <source>
        <dbReference type="ARBA" id="ARBA00023242"/>
    </source>
</evidence>
<dbReference type="PANTHER" id="PTHR13421:SF16">
    <property type="entry name" value="SNRNA-ACTIVATING PROTEIN COMPLEX SUBUNIT 3"/>
    <property type="match status" value="1"/>
</dbReference>
<keyword evidence="3" id="KW-0805">Transcription regulation</keyword>
<comment type="subcellular location">
    <subcellularLocation>
        <location evidence="1">Nucleus</location>
    </subcellularLocation>
</comment>
<evidence type="ECO:0000313" key="8">
    <source>
        <dbReference type="EMBL" id="KAL0487741.1"/>
    </source>
</evidence>
<keyword evidence="9" id="KW-1185">Reference proteome</keyword>
<keyword evidence="4" id="KW-0238">DNA-binding</keyword>
<reference evidence="8 9" key="1">
    <citation type="submission" date="2024-03" db="EMBL/GenBank/DDBJ databases">
        <title>The Acrasis kona genome and developmental transcriptomes reveal deep origins of eukaryotic multicellular pathways.</title>
        <authorList>
            <person name="Sheikh S."/>
            <person name="Fu C.-J."/>
            <person name="Brown M.W."/>
            <person name="Baldauf S.L."/>
        </authorList>
    </citation>
    <scope>NUCLEOTIDE SEQUENCE [LARGE SCALE GENOMIC DNA]</scope>
    <source>
        <strain evidence="8 9">ATCC MYA-3509</strain>
    </source>
</reference>
<dbReference type="GO" id="GO:0000978">
    <property type="term" value="F:RNA polymerase II cis-regulatory region sequence-specific DNA binding"/>
    <property type="evidence" value="ECO:0007669"/>
    <property type="project" value="TreeGrafter"/>
</dbReference>
<evidence type="ECO:0000256" key="3">
    <source>
        <dbReference type="ARBA" id="ARBA00023015"/>
    </source>
</evidence>
<dbReference type="AlphaFoldDB" id="A0AAW2ZEZ5"/>
<dbReference type="GO" id="GO:0003681">
    <property type="term" value="F:bent DNA binding"/>
    <property type="evidence" value="ECO:0007669"/>
    <property type="project" value="TreeGrafter"/>
</dbReference>
<protein>
    <submittedName>
        <fullName evidence="8">snRNA-activating protein complex subunit SRD2</fullName>
    </submittedName>
</protein>
<dbReference type="Proteomes" id="UP001431209">
    <property type="component" value="Unassembled WGS sequence"/>
</dbReference>
<comment type="caution">
    <text evidence="8">The sequence shown here is derived from an EMBL/GenBank/DDBJ whole genome shotgun (WGS) entry which is preliminary data.</text>
</comment>
<dbReference type="GO" id="GO:0042796">
    <property type="term" value="P:snRNA transcription by RNA polymerase III"/>
    <property type="evidence" value="ECO:0007669"/>
    <property type="project" value="TreeGrafter"/>
</dbReference>
<evidence type="ECO:0000256" key="5">
    <source>
        <dbReference type="ARBA" id="ARBA00023163"/>
    </source>
</evidence>
<gene>
    <name evidence="8" type="ORF">AKO1_000129</name>
</gene>
<dbReference type="GO" id="GO:0042795">
    <property type="term" value="P:snRNA transcription by RNA polymerase II"/>
    <property type="evidence" value="ECO:0007669"/>
    <property type="project" value="TreeGrafter"/>
</dbReference>
<evidence type="ECO:0000313" key="9">
    <source>
        <dbReference type="Proteomes" id="UP001431209"/>
    </source>
</evidence>
<feature type="compositionally biased region" description="Low complexity" evidence="7">
    <location>
        <begin position="25"/>
        <end position="38"/>
    </location>
</feature>
<evidence type="ECO:0000256" key="7">
    <source>
        <dbReference type="SAM" id="MobiDB-lite"/>
    </source>
</evidence>
<dbReference type="EMBL" id="JAOPGA020001371">
    <property type="protein sequence ID" value="KAL0487741.1"/>
    <property type="molecule type" value="Genomic_DNA"/>
</dbReference>
<accession>A0AAW2ZEZ5</accession>
<proteinExistence type="inferred from homology"/>
<dbReference type="GO" id="GO:0005634">
    <property type="term" value="C:nucleus"/>
    <property type="evidence" value="ECO:0007669"/>
    <property type="project" value="UniProtKB-SubCell"/>
</dbReference>
<name>A0AAW2ZEZ5_9EUKA</name>
<dbReference type="GO" id="GO:0001006">
    <property type="term" value="F:RNA polymerase III type 3 promoter sequence-specific DNA binding"/>
    <property type="evidence" value="ECO:0007669"/>
    <property type="project" value="TreeGrafter"/>
</dbReference>
<feature type="compositionally biased region" description="Basic residues" evidence="7">
    <location>
        <begin position="1"/>
        <end position="11"/>
    </location>
</feature>
<evidence type="ECO:0000256" key="1">
    <source>
        <dbReference type="ARBA" id="ARBA00004123"/>
    </source>
</evidence>
<dbReference type="Pfam" id="PF12251">
    <property type="entry name" value="SNAPC3"/>
    <property type="match status" value="1"/>
</dbReference>
<dbReference type="InterPro" id="IPR022042">
    <property type="entry name" value="snRNA-activating_su3"/>
</dbReference>
<dbReference type="GO" id="GO:0019185">
    <property type="term" value="C:snRNA-activating protein complex"/>
    <property type="evidence" value="ECO:0007669"/>
    <property type="project" value="TreeGrafter"/>
</dbReference>